<feature type="signal peptide" evidence="16">
    <location>
        <begin position="1"/>
        <end position="24"/>
    </location>
</feature>
<dbReference type="CDD" id="cd11304">
    <property type="entry name" value="Cadherin_repeat"/>
    <property type="match status" value="26"/>
</dbReference>
<dbReference type="PROSITE" id="PS00232">
    <property type="entry name" value="CADHERIN_1"/>
    <property type="match status" value="12"/>
</dbReference>
<organism evidence="18 19">
    <name type="scientific">Tachysurus vachellii</name>
    <name type="common">Darkbarbel catfish</name>
    <name type="synonym">Pelteobagrus vachellii</name>
    <dbReference type="NCBI Taxonomy" id="175792"/>
    <lineage>
        <taxon>Eukaryota</taxon>
        <taxon>Metazoa</taxon>
        <taxon>Chordata</taxon>
        <taxon>Craniata</taxon>
        <taxon>Vertebrata</taxon>
        <taxon>Euteleostomi</taxon>
        <taxon>Actinopterygii</taxon>
        <taxon>Neopterygii</taxon>
        <taxon>Teleostei</taxon>
        <taxon>Ostariophysi</taxon>
        <taxon>Siluriformes</taxon>
        <taxon>Bagridae</taxon>
        <taxon>Tachysurus</taxon>
    </lineage>
</organism>
<reference evidence="18" key="1">
    <citation type="submission" date="2023-08" db="EMBL/GenBank/DDBJ databases">
        <title>Pelteobagrus vachellii genome.</title>
        <authorList>
            <person name="Liu H."/>
        </authorList>
    </citation>
    <scope>NUCLEOTIDE SEQUENCE</scope>
    <source>
        <strain evidence="18">PRFRI_2022a</strain>
        <tissue evidence="18">Muscle</tissue>
    </source>
</reference>
<feature type="domain" description="Cadherin" evidence="17">
    <location>
        <begin position="658"/>
        <end position="761"/>
    </location>
</feature>
<feature type="domain" description="Cadherin" evidence="17">
    <location>
        <begin position="1184"/>
        <end position="1389"/>
    </location>
</feature>
<keyword evidence="19" id="KW-1185">Reference proteome</keyword>
<keyword evidence="6" id="KW-0677">Repeat</keyword>
<feature type="domain" description="Cadherin" evidence="17">
    <location>
        <begin position="1498"/>
        <end position="1601"/>
    </location>
</feature>
<dbReference type="FunFam" id="2.60.40.60:FF:000102">
    <property type="entry name" value="Dachsous cadherin-related 1b"/>
    <property type="match status" value="1"/>
</dbReference>
<feature type="domain" description="Cadherin" evidence="17">
    <location>
        <begin position="1707"/>
        <end position="1808"/>
    </location>
</feature>
<evidence type="ECO:0000256" key="8">
    <source>
        <dbReference type="ARBA" id="ARBA00022889"/>
    </source>
</evidence>
<dbReference type="Pfam" id="PF00028">
    <property type="entry name" value="Cadherin"/>
    <property type="match status" value="24"/>
</dbReference>
<dbReference type="FunFam" id="2.60.40.60:FF:000181">
    <property type="entry name" value="Predicted protein"/>
    <property type="match status" value="1"/>
</dbReference>
<evidence type="ECO:0000313" key="18">
    <source>
        <dbReference type="EMBL" id="KAK2865816.1"/>
    </source>
</evidence>
<keyword evidence="9 15" id="KW-1133">Transmembrane helix</keyword>
<dbReference type="InterPro" id="IPR020894">
    <property type="entry name" value="Cadherin_CS"/>
</dbReference>
<keyword evidence="11" id="KW-1015">Disulfide bond</keyword>
<dbReference type="InterPro" id="IPR002126">
    <property type="entry name" value="Cadherin-like_dom"/>
</dbReference>
<dbReference type="FunFam" id="2.60.40.60:FF:000092">
    <property type="entry name" value="Protocadherin 8"/>
    <property type="match status" value="1"/>
</dbReference>
<dbReference type="Proteomes" id="UP001187315">
    <property type="component" value="Unassembled WGS sequence"/>
</dbReference>
<feature type="domain" description="Cadherin" evidence="17">
    <location>
        <begin position="1602"/>
        <end position="1706"/>
    </location>
</feature>
<keyword evidence="2" id="KW-1003">Cell membrane</keyword>
<evidence type="ECO:0000256" key="15">
    <source>
        <dbReference type="SAM" id="Phobius"/>
    </source>
</evidence>
<evidence type="ECO:0000256" key="5">
    <source>
        <dbReference type="ARBA" id="ARBA00022729"/>
    </source>
</evidence>
<evidence type="ECO:0000256" key="12">
    <source>
        <dbReference type="ARBA" id="ARBA00023180"/>
    </source>
</evidence>
<feature type="compositionally biased region" description="Low complexity" evidence="14">
    <location>
        <begin position="2947"/>
        <end position="2957"/>
    </location>
</feature>
<dbReference type="FunFam" id="2.60.40.60:FF:000263">
    <property type="entry name" value="LOW QUALITY PROTEIN: protocadherin-23"/>
    <property type="match status" value="1"/>
</dbReference>
<feature type="domain" description="Cadherin" evidence="17">
    <location>
        <begin position="2427"/>
        <end position="2542"/>
    </location>
</feature>
<evidence type="ECO:0000256" key="10">
    <source>
        <dbReference type="ARBA" id="ARBA00023136"/>
    </source>
</evidence>
<feature type="chain" id="PRO_5041699997" description="Cadherin domain-containing protein" evidence="16">
    <location>
        <begin position="25"/>
        <end position="3204"/>
    </location>
</feature>
<dbReference type="GO" id="GO:0007156">
    <property type="term" value="P:homophilic cell adhesion via plasma membrane adhesion molecules"/>
    <property type="evidence" value="ECO:0007669"/>
    <property type="project" value="InterPro"/>
</dbReference>
<feature type="region of interest" description="Disordered" evidence="14">
    <location>
        <begin position="2942"/>
        <end position="2963"/>
    </location>
</feature>
<keyword evidence="12" id="KW-0325">Glycoprotein</keyword>
<feature type="domain" description="Cadherin" evidence="17">
    <location>
        <begin position="2763"/>
        <end position="2868"/>
    </location>
</feature>
<feature type="domain" description="Cadherin" evidence="17">
    <location>
        <begin position="971"/>
        <end position="1080"/>
    </location>
</feature>
<dbReference type="SUPFAM" id="SSF49313">
    <property type="entry name" value="Cadherin-like"/>
    <property type="match status" value="27"/>
</dbReference>
<keyword evidence="7 13" id="KW-0106">Calcium</keyword>
<feature type="domain" description="Cadherin" evidence="17">
    <location>
        <begin position="550"/>
        <end position="657"/>
    </location>
</feature>
<comment type="subcellular location">
    <subcellularLocation>
        <location evidence="1">Cell membrane</location>
        <topology evidence="1">Single-pass type I membrane protein</topology>
    </subcellularLocation>
</comment>
<dbReference type="Gene3D" id="2.60.40.60">
    <property type="entry name" value="Cadherins"/>
    <property type="match status" value="27"/>
</dbReference>
<evidence type="ECO:0000313" key="19">
    <source>
        <dbReference type="Proteomes" id="UP001187315"/>
    </source>
</evidence>
<dbReference type="SMART" id="SM00112">
    <property type="entry name" value="CA"/>
    <property type="match status" value="27"/>
</dbReference>
<feature type="domain" description="Cadherin" evidence="17">
    <location>
        <begin position="230"/>
        <end position="336"/>
    </location>
</feature>
<feature type="domain" description="Cadherin" evidence="17">
    <location>
        <begin position="2221"/>
        <end position="2321"/>
    </location>
</feature>
<feature type="domain" description="Cadherin" evidence="17">
    <location>
        <begin position="1809"/>
        <end position="1913"/>
    </location>
</feature>
<keyword evidence="3" id="KW-0245">EGF-like domain</keyword>
<feature type="transmembrane region" description="Helical" evidence="15">
    <location>
        <begin position="2877"/>
        <end position="2899"/>
    </location>
</feature>
<dbReference type="FunFam" id="2.60.40.60:FF:000116">
    <property type="entry name" value="Dachsous cadherin-related 2"/>
    <property type="match status" value="1"/>
</dbReference>
<keyword evidence="10 15" id="KW-0472">Membrane</keyword>
<evidence type="ECO:0000256" key="6">
    <source>
        <dbReference type="ARBA" id="ARBA00022737"/>
    </source>
</evidence>
<feature type="domain" description="Cadherin" evidence="17">
    <location>
        <begin position="2322"/>
        <end position="2426"/>
    </location>
</feature>
<dbReference type="FunFam" id="2.60.40.60:FF:000020">
    <property type="entry name" value="Dachsous cadherin-related 1b"/>
    <property type="match status" value="10"/>
</dbReference>
<feature type="domain" description="Cadherin" evidence="17">
    <location>
        <begin position="763"/>
        <end position="865"/>
    </location>
</feature>
<feature type="domain" description="Cadherin" evidence="17">
    <location>
        <begin position="872"/>
        <end position="958"/>
    </location>
</feature>
<dbReference type="GO" id="GO:0005509">
    <property type="term" value="F:calcium ion binding"/>
    <property type="evidence" value="ECO:0007669"/>
    <property type="project" value="UniProtKB-UniRule"/>
</dbReference>
<feature type="domain" description="Cadherin" evidence="17">
    <location>
        <begin position="2117"/>
        <end position="2221"/>
    </location>
</feature>
<dbReference type="GO" id="GO:0009653">
    <property type="term" value="P:anatomical structure morphogenesis"/>
    <property type="evidence" value="ECO:0007669"/>
    <property type="project" value="UniProtKB-ARBA"/>
</dbReference>
<evidence type="ECO:0000256" key="2">
    <source>
        <dbReference type="ARBA" id="ARBA00022475"/>
    </source>
</evidence>
<feature type="domain" description="Cadherin" evidence="17">
    <location>
        <begin position="447"/>
        <end position="549"/>
    </location>
</feature>
<evidence type="ECO:0000256" key="7">
    <source>
        <dbReference type="ARBA" id="ARBA00022837"/>
    </source>
</evidence>
<feature type="domain" description="Cadherin" evidence="17">
    <location>
        <begin position="2650"/>
        <end position="2762"/>
    </location>
</feature>
<dbReference type="FunFam" id="2.60.40.60:FF:000211">
    <property type="entry name" value="Dachsous cadherin-related 2"/>
    <property type="match status" value="1"/>
</dbReference>
<dbReference type="PANTHER" id="PTHR24026:SF126">
    <property type="entry name" value="PROTOCADHERIN FAT 4"/>
    <property type="match status" value="1"/>
</dbReference>
<dbReference type="PROSITE" id="PS50268">
    <property type="entry name" value="CADHERIN_2"/>
    <property type="match status" value="26"/>
</dbReference>
<dbReference type="PRINTS" id="PR00205">
    <property type="entry name" value="CADHERIN"/>
</dbReference>
<evidence type="ECO:0000256" key="4">
    <source>
        <dbReference type="ARBA" id="ARBA00022692"/>
    </source>
</evidence>
<comment type="caution">
    <text evidence="18">The sequence shown here is derived from an EMBL/GenBank/DDBJ whole genome shotgun (WGS) entry which is preliminary data.</text>
</comment>
<feature type="domain" description="Cadherin" evidence="17">
    <location>
        <begin position="2014"/>
        <end position="2116"/>
    </location>
</feature>
<feature type="domain" description="Cadherin" evidence="17">
    <location>
        <begin position="125"/>
        <end position="229"/>
    </location>
</feature>
<evidence type="ECO:0000256" key="11">
    <source>
        <dbReference type="ARBA" id="ARBA00023157"/>
    </source>
</evidence>
<evidence type="ECO:0000256" key="9">
    <source>
        <dbReference type="ARBA" id="ARBA00022989"/>
    </source>
</evidence>
<evidence type="ECO:0000256" key="14">
    <source>
        <dbReference type="SAM" id="MobiDB-lite"/>
    </source>
</evidence>
<proteinExistence type="predicted"/>
<dbReference type="PANTHER" id="PTHR24026">
    <property type="entry name" value="FAT ATYPICAL CADHERIN-RELATED"/>
    <property type="match status" value="1"/>
</dbReference>
<dbReference type="GO" id="GO:0007163">
    <property type="term" value="P:establishment or maintenance of cell polarity"/>
    <property type="evidence" value="ECO:0007669"/>
    <property type="project" value="UniProtKB-ARBA"/>
</dbReference>
<feature type="domain" description="Cadherin" evidence="17">
    <location>
        <begin position="1930"/>
        <end position="2004"/>
    </location>
</feature>
<name>A0AA88NV81_TACVA</name>
<dbReference type="FunFam" id="2.60.40.60:FF:000013">
    <property type="entry name" value="Cadherin EGF LAG seven-pass G-type receptor"/>
    <property type="match status" value="1"/>
</dbReference>
<evidence type="ECO:0000256" key="13">
    <source>
        <dbReference type="PROSITE-ProRule" id="PRU00043"/>
    </source>
</evidence>
<dbReference type="GO" id="GO:0005886">
    <property type="term" value="C:plasma membrane"/>
    <property type="evidence" value="ECO:0007669"/>
    <property type="project" value="UniProtKB-SubCell"/>
</dbReference>
<dbReference type="FunFam" id="2.60.40.60:FF:000007">
    <property type="entry name" value="Protocadherin alpha 2"/>
    <property type="match status" value="1"/>
</dbReference>
<feature type="domain" description="Cadherin" evidence="17">
    <location>
        <begin position="1081"/>
        <end position="1183"/>
    </location>
</feature>
<feature type="domain" description="Cadherin" evidence="17">
    <location>
        <begin position="2543"/>
        <end position="2649"/>
    </location>
</feature>
<sequence length="3204" mass="352211">MEHCLRILLQTFFLLLLLCVKSWAQVYNLSVSVEEGLPVGIRVGDVRAAFPPGLQSSGFFISESTDSDVFRDLKIDSETGVISTSAVLDRERRDRYEFSITSLSGQVVKVHVVVKDVNDHAPVFPEGIVMLNVSEWTQTGTTFHLDAAGDQDEGRFGVQGYRLLESIPEKVFKLNVQSMDLVLVKELDREIVHFYNLTIEAFDGGVPPKNGYLQVNVNILDENDNIPVFDQTDYQAFILENTPILTPVCQVNAHDLDVDSNGLIRYEINRLQSNSGEFFIIDKNTGIISVNKILDYETSSSFELVVMAQDQGSPPKSSSVFVEIKILDVNDNSPNISIVFLSESGAPEVSEGASYGDYVARIIISDPDLGETNKVSVLVEGGEGKFILNSVDAFVYALCVEGALDKEEKDQYTLTIIASDFGSPPLRSERTFVLRISDVNDNAPVFEQKIYESNVFEDAPEGSSVIQVKAHDDDEDSGISYWILQSDQSFLVNIDSLTGIISTAAGLDRERESDLVFLVVAVDSGFPPLTSTATVSIYIEDVNDNSPVFQQQIYNTTIQEHLAIGSCFIQVTAEDADGGEFGSVRYDFSDAFNTEYTNNLFHINPVTGEICVSGDIDRDEGLVNVDLLVKAEDQGGLGSQMYLHVDVEDVNDNTPVFNPEKYTTSLSRNTQTGAEILTVFATDRDSGIYGRVSYKLLHGDHTSFFSVNKSSGTLSISSSLSKLSSGTVHLAVSAHDGGGVASPRPADIIVNILNAGHAPALFQKSYYNFSVSEDSPPGTSVGKVQAVKPHDLVDAHMYRISSGNPEGFFSLDSETGVIYTNISLDHESVPSALLTVEAYINTQAIYSTAYVHIIITDINDNPPVFPISFDLITLSHKAVPGTTVYVAHAHDSDSDANGQIRYSLHSESQLFAIHPHFGTLTLKSSITEDTLQKYELNLVAKDKGNPSLSSSMSLMVELDPSVNVKDMLAFETLIYQVEIGENAQSGTRVIQVRAHGIKSQTGSPLARILSYSMDPLSTTLPFIIQPESGWIFVAHSLDYESEKMYRFHIRATARGSDEAMSASAIVIISVQDENDNTPVFSRERYFFIVPESLNPHGLMGKLNATDRDSGKNGQLSYILLSDTKHFRIDSKTGGLINWVALDREHQPHHTLRVLVTDHGHPRLNSTTTVYVTVTDINDNPPQFTHKELSLQVCSNLPVGSVIANMFAKDLDAGENGTVTFYLRGDDVIGRFEIDSQSGEIKITTRFDRNHRRRYTIRVVATDNGAAPVEQTAIVHVQVHTCAHVQGHKVGSREFLGLRCLTVREDTGVGSLIGSLGVFRRSSQPLRYTVANGDGSFHFTTDPANGNIYLAKPLDYETNQQYYFEVHPNFNATVLVSVSIDDVNDHTPSFPGNNSIVVFSVQEDVTVGTVVYVFKAIDGDGTLRNSAVCYTLTFDPNFTAEKLPFRIDPDSGAVLTTSLLDRERNQSFAFVVTTSDSTHFDSVMAQVFLLDINDNSPTFFSNETVHIAEDTEVGSLLHHFLARDEDEGVNSHVSFSVISGNEAGVFRLERSGHLYLNSSVDYESQHAFGLTVQVSDGGTPSLSSTQTVTVLLVDVNDETPLFEHNLYRASVMENREPGEAVITVRASDLDSGENANISYSLLPGADYEFFSIHSHSGHISTTTRLDRELQHSFILRVQAEDAGIPALSSTTTVLCSVLDVNDNPPEFSQSFLHIVIPENLPSGVIHTAVTFDPDDGINGTVIYSIENTFGDFFINSETGAVSTTNSLDREKRPNYTLLIKAADQGFASLTSTATLSISLSDENDNSPAFDRTSYRAIVSEDLPLGSEILRLIARDPDEGQNAEVTFSLIEEESGTFSVDSLTGAVHLMKPLDREIQSQYNLRAVATDACSQGPRSSVVIVSVEVEDVNDNMPYCINDPIRASASAGFNQIVAMVAAHDPDQGENGTVVFRLTEEDEQFQIDQWTGEVQTKSPMRANVPGTKVLKVWATDLGSPALTSTCLVIITLNGDEPLLQFTVKHYEVSLPENSLTGTWVGNVVAHDQSATEVTAKYSIFSGNENGAFSIDANTGDITIRDQHLLDFEREHEFHLVVLAENGRHSSHARVTVTLQDLNDNAPVFKQSYYRTAVWEGQIPNTYVMQVLAVDADSGVNGQIDYTIVDGNRNNAFIIDSIRGILATSAVLDRELVSSYKLIVEAKDRGNPALTETCTVQVQVVDINDNSPVIQAVEPLLVPENYPPGHIIFQVMASDADLHSSITYSLAQTEKPNDSFAIDFYSGIITSIKSLDYEDQILHTLTVVASDSVHQMEAQITIKVLDVNDNAPVFSQEFYQVVLPELTPADVFVVAVSATDRDSGLNGKISYRLLSSTKAGFYISHENGSIYTSKPLKHADDSSIIRLLVEARDGGDPSLSSVTSVDIEVQDFNDHAPFFQHSTYQVSVCEDTPVGNVLLTLLAQDQDYSEENTHLDYTITGGNEKRHFCIEAAVVPTEFQKSFVGYLVLCDTLDRETTETYLLTVTVMDRGVPRLNSSTIVSVMVLDINDNEPVFSSLEYHVQASENNQLSTFLVLVSAQDLDLGPNGTVRYDIISGNSKGLFQLNYQTGTLEASGTLDYEDESKHILTIQASDGGDPDNRKLSFAVIFITVLDENDHLPFFRFPTINCSVAENLPAFTPVCMVHAIDQDAGSFGLLTYSILTSCFMDYGNVNQDMNEAFTIDPLTGEIHTKQIFDYERVNEYCFVVEAIDKGDQAAMVRVQVDVEGVDEFSPVFTQKLYDFTLPDNSIVGQIIGYVTAMDYDKGIDGIVEYNLAKPSLFFSVNKNTGSIYISNPVYHRRGNIATSEAVEDFLIQASSPKLDSRSTICRVVVDISNSAEALTSVAVRVQAVSLSVSLAVSLLLIISIIALILRYKTKKNELRKTANVSLASNVKGSPITYNETFGLIQDIRGKNDPFRNSGSSGRGSAEGETTEDVMSEYQCLKQPDAVMTEPELGIPLDRISCNSVETYLGKRQMVGMPSVESLYNFKEEGGGEGMLPHMVNMMEMDEVIRSYQNIEHQNIIKGSFSNLVYPEMHLCGKYNWDKPGNWKPYFQFQPTIFANRSMLLEKEPMEGDINMELHNLLHLPPQPNLHNLTSRIPQTIETSGKKLFNSKYKYSCLPRKPGLNNFAMTSDLSPSSSLLTLRTTNASPVVSETGLGSVTKIASPPEDVLDDADI</sequence>
<feature type="domain" description="Cadherin" evidence="17">
    <location>
        <begin position="348"/>
        <end position="446"/>
    </location>
</feature>
<protein>
    <recommendedName>
        <fullName evidence="17">Cadherin domain-containing protein</fullName>
    </recommendedName>
</protein>
<dbReference type="FunFam" id="2.60.40.60:FF:000104">
    <property type="entry name" value="cadherin-23 isoform X1"/>
    <property type="match status" value="2"/>
</dbReference>
<keyword evidence="5 16" id="KW-0732">Signal</keyword>
<feature type="domain" description="Cadherin" evidence="17">
    <location>
        <begin position="25"/>
        <end position="124"/>
    </location>
</feature>
<keyword evidence="4 15" id="KW-0812">Transmembrane</keyword>
<feature type="domain" description="Cadherin" evidence="17">
    <location>
        <begin position="1392"/>
        <end position="1498"/>
    </location>
</feature>
<evidence type="ECO:0000256" key="3">
    <source>
        <dbReference type="ARBA" id="ARBA00022536"/>
    </source>
</evidence>
<evidence type="ECO:0000256" key="16">
    <source>
        <dbReference type="SAM" id="SignalP"/>
    </source>
</evidence>
<accession>A0AA88NV81</accession>
<dbReference type="FunFam" id="2.60.40.60:FF:000140">
    <property type="entry name" value="Dachsous cadherin-related 1"/>
    <property type="match status" value="1"/>
</dbReference>
<gene>
    <name evidence="18" type="ORF">Q7C36_001872</name>
</gene>
<evidence type="ECO:0000256" key="1">
    <source>
        <dbReference type="ARBA" id="ARBA00004251"/>
    </source>
</evidence>
<dbReference type="EMBL" id="JAVHJS010000002">
    <property type="protein sequence ID" value="KAK2865816.1"/>
    <property type="molecule type" value="Genomic_DNA"/>
</dbReference>
<keyword evidence="8" id="KW-0130">Cell adhesion</keyword>
<evidence type="ECO:0000259" key="17">
    <source>
        <dbReference type="PROSITE" id="PS50268"/>
    </source>
</evidence>
<dbReference type="InterPro" id="IPR015919">
    <property type="entry name" value="Cadherin-like_sf"/>
</dbReference>
<dbReference type="FunFam" id="2.60.40.60:FF:000226">
    <property type="entry name" value="Dachsous, isoform B"/>
    <property type="match status" value="1"/>
</dbReference>